<feature type="transmembrane region" description="Helical" evidence="14">
    <location>
        <begin position="287"/>
        <end position="307"/>
    </location>
</feature>
<feature type="domain" description="FAD-binding FR-type" evidence="15">
    <location>
        <begin position="347"/>
        <end position="454"/>
    </location>
</feature>
<evidence type="ECO:0000259" key="15">
    <source>
        <dbReference type="PROSITE" id="PS51384"/>
    </source>
</evidence>
<keyword evidence="8 14" id="KW-1133">Transmembrane helix</keyword>
<comment type="subcellular location">
    <subcellularLocation>
        <location evidence="1">Cell membrane</location>
        <topology evidence="1">Multi-pass membrane protein</topology>
    </subcellularLocation>
</comment>
<evidence type="ECO:0000256" key="12">
    <source>
        <dbReference type="ARBA" id="ARBA00048483"/>
    </source>
</evidence>
<dbReference type="Pfam" id="PF01794">
    <property type="entry name" value="Ferric_reduct"/>
    <property type="match status" value="1"/>
</dbReference>
<reference evidence="16 17" key="1">
    <citation type="journal article" date="2024" name="Commun. Biol.">
        <title>Comparative genomic analysis of thermophilic fungi reveals convergent evolutionary adaptations and gene losses.</title>
        <authorList>
            <person name="Steindorff A.S."/>
            <person name="Aguilar-Pontes M.V."/>
            <person name="Robinson A.J."/>
            <person name="Andreopoulos B."/>
            <person name="LaButti K."/>
            <person name="Kuo A."/>
            <person name="Mondo S."/>
            <person name="Riley R."/>
            <person name="Otillar R."/>
            <person name="Haridas S."/>
            <person name="Lipzen A."/>
            <person name="Grimwood J."/>
            <person name="Schmutz J."/>
            <person name="Clum A."/>
            <person name="Reid I.D."/>
            <person name="Moisan M.C."/>
            <person name="Butler G."/>
            <person name="Nguyen T.T.M."/>
            <person name="Dewar K."/>
            <person name="Conant G."/>
            <person name="Drula E."/>
            <person name="Henrissat B."/>
            <person name="Hansel C."/>
            <person name="Singer S."/>
            <person name="Hutchinson M.I."/>
            <person name="de Vries R.P."/>
            <person name="Natvig D.O."/>
            <person name="Powell A.J."/>
            <person name="Tsang A."/>
            <person name="Grigoriev I.V."/>
        </authorList>
    </citation>
    <scope>NUCLEOTIDE SEQUENCE [LARGE SCALE GENOMIC DNA]</scope>
    <source>
        <strain evidence="16 17">CBS 494.80</strain>
    </source>
</reference>
<dbReference type="PANTHER" id="PTHR32361:SF3">
    <property type="entry name" value="REDUCTASE, PUTATIVE (AFU_ORTHOLOGUE AFUA_6G13750)-RELATED"/>
    <property type="match status" value="1"/>
</dbReference>
<feature type="transmembrane region" description="Helical" evidence="14">
    <location>
        <begin position="176"/>
        <end position="194"/>
    </location>
</feature>
<dbReference type="InterPro" id="IPR051410">
    <property type="entry name" value="Ferric/Cupric_Reductase"/>
</dbReference>
<dbReference type="InterPro" id="IPR013121">
    <property type="entry name" value="Fe_red_NAD-bd_6"/>
</dbReference>
<sequence length="651" mass="72293">MDDLPILKARHGEAAAAGSTMKPYWGYPPRELPCPGVPNQCEYLDAVYWMQSHATLFSLILWAVFGGLLLFFLISRAVKPARSRPATVGSESGKASAPMGSWTRLWKSKTASVRNLLLPESMHSIFGNVTRLQLLLLAVLLVYLLVFSFVGIWYKTLLTPVKGTKVFSTRTGLGGFSNRLGVFAYALTPLSVFLSQRESILSVLTGMPSQSFNFLHRWLGHIIFFQSIVHTIGWTIVETKLYQPQPKVYKGFMKEIYIMWGCAAMALVSFIWVFSFPAVIRKTGYEFFRKTHVIVALVYIGACWGHWAHLACWMIASLAVIFLDFGIRYIRTILIHTGYTKSGGYGFESAQATLQSFDDEEGRVIRVDFKHNHGPWHPGQHFYLTFPALSVWQNHPFTVASLPSDKLSLPHHTYIIRCLKGETSKLGQLALKLQAEQSTTPVILSGPYGSPSLCEPGNLIAIAGGTGITMAYPLVLRRAQQLQGQQGGKVQLVWVIRRIQDLEWMGPELSVLKQHLSKGQENLSIRIFVTRELESRVNGKDGKESSESDVESKEASSITKSVGENVSTLLRKFPGFEVQWLGDHHPDLGQVVSEFVESAEDSAGSVSVIGSGPGGMGTSLRTAVANVNDGARVAKGEEKYDVHLHWDDRQD</sequence>
<evidence type="ECO:0000313" key="17">
    <source>
        <dbReference type="Proteomes" id="UP001595075"/>
    </source>
</evidence>
<keyword evidence="4" id="KW-0813">Transport</keyword>
<dbReference type="EC" id="1.16.1.9" evidence="3"/>
<dbReference type="SUPFAM" id="SSF52343">
    <property type="entry name" value="Ferredoxin reductase-like, C-terminal NADP-linked domain"/>
    <property type="match status" value="1"/>
</dbReference>
<dbReference type="CDD" id="cd06186">
    <property type="entry name" value="NOX_Duox_like_FAD_NADP"/>
    <property type="match status" value="1"/>
</dbReference>
<dbReference type="SFLD" id="SFLDS00052">
    <property type="entry name" value="Ferric_Reductase_Domain"/>
    <property type="match status" value="1"/>
</dbReference>
<keyword evidence="5" id="KW-1003">Cell membrane</keyword>
<name>A0ABR4CBF0_9HELO</name>
<evidence type="ECO:0000313" key="16">
    <source>
        <dbReference type="EMBL" id="KAL2067229.1"/>
    </source>
</evidence>
<keyword evidence="9" id="KW-0560">Oxidoreductase</keyword>
<dbReference type="InterPro" id="IPR013112">
    <property type="entry name" value="FAD-bd_8"/>
</dbReference>
<evidence type="ECO:0000256" key="8">
    <source>
        <dbReference type="ARBA" id="ARBA00022989"/>
    </source>
</evidence>
<dbReference type="Proteomes" id="UP001595075">
    <property type="component" value="Unassembled WGS sequence"/>
</dbReference>
<dbReference type="SFLD" id="SFLDG01168">
    <property type="entry name" value="Ferric_reductase_subgroup_(FRE"/>
    <property type="match status" value="1"/>
</dbReference>
<feature type="transmembrane region" description="Helical" evidence="14">
    <location>
        <begin position="257"/>
        <end position="280"/>
    </location>
</feature>
<evidence type="ECO:0000256" key="2">
    <source>
        <dbReference type="ARBA" id="ARBA00006278"/>
    </source>
</evidence>
<feature type="transmembrane region" description="Helical" evidence="14">
    <location>
        <begin position="134"/>
        <end position="156"/>
    </location>
</feature>
<keyword evidence="17" id="KW-1185">Reference proteome</keyword>
<feature type="region of interest" description="Disordered" evidence="13">
    <location>
        <begin position="536"/>
        <end position="557"/>
    </location>
</feature>
<organism evidence="16 17">
    <name type="scientific">Oculimacula yallundae</name>
    <dbReference type="NCBI Taxonomy" id="86028"/>
    <lineage>
        <taxon>Eukaryota</taxon>
        <taxon>Fungi</taxon>
        <taxon>Dikarya</taxon>
        <taxon>Ascomycota</taxon>
        <taxon>Pezizomycotina</taxon>
        <taxon>Leotiomycetes</taxon>
        <taxon>Helotiales</taxon>
        <taxon>Ploettnerulaceae</taxon>
        <taxon>Oculimacula</taxon>
    </lineage>
</organism>
<dbReference type="SUPFAM" id="SSF63380">
    <property type="entry name" value="Riboflavin synthase domain-like"/>
    <property type="match status" value="1"/>
</dbReference>
<keyword evidence="6 14" id="KW-0812">Transmembrane</keyword>
<evidence type="ECO:0000256" key="3">
    <source>
        <dbReference type="ARBA" id="ARBA00012668"/>
    </source>
</evidence>
<keyword evidence="7" id="KW-0249">Electron transport</keyword>
<evidence type="ECO:0000256" key="11">
    <source>
        <dbReference type="ARBA" id="ARBA00023136"/>
    </source>
</evidence>
<dbReference type="Gene3D" id="3.40.50.80">
    <property type="entry name" value="Nucleotide-binding domain of ferredoxin-NADP reductase (FNR) module"/>
    <property type="match status" value="1"/>
</dbReference>
<feature type="compositionally biased region" description="Basic and acidic residues" evidence="13">
    <location>
        <begin position="536"/>
        <end position="554"/>
    </location>
</feature>
<evidence type="ECO:0000256" key="14">
    <source>
        <dbReference type="SAM" id="Phobius"/>
    </source>
</evidence>
<proteinExistence type="inferred from homology"/>
<protein>
    <recommendedName>
        <fullName evidence="3">ferric-chelate reductase (NADPH)</fullName>
        <ecNumber evidence="3">1.16.1.9</ecNumber>
    </recommendedName>
</protein>
<dbReference type="InterPro" id="IPR017927">
    <property type="entry name" value="FAD-bd_FR_type"/>
</dbReference>
<evidence type="ECO:0000256" key="5">
    <source>
        <dbReference type="ARBA" id="ARBA00022475"/>
    </source>
</evidence>
<comment type="caution">
    <text evidence="16">The sequence shown here is derived from an EMBL/GenBank/DDBJ whole genome shotgun (WGS) entry which is preliminary data.</text>
</comment>
<feature type="transmembrane region" description="Helical" evidence="14">
    <location>
        <begin position="215"/>
        <end position="237"/>
    </location>
</feature>
<dbReference type="InterPro" id="IPR039261">
    <property type="entry name" value="FNR_nucleotide-bd"/>
</dbReference>
<evidence type="ECO:0000256" key="4">
    <source>
        <dbReference type="ARBA" id="ARBA00022448"/>
    </source>
</evidence>
<evidence type="ECO:0000256" key="7">
    <source>
        <dbReference type="ARBA" id="ARBA00022982"/>
    </source>
</evidence>
<evidence type="ECO:0000256" key="1">
    <source>
        <dbReference type="ARBA" id="ARBA00004651"/>
    </source>
</evidence>
<gene>
    <name evidence="16" type="ORF">VTL71DRAFT_1653</name>
</gene>
<comment type="catalytic activity">
    <reaction evidence="12">
        <text>2 a Fe(II)-siderophore + NADP(+) + H(+) = 2 a Fe(III)-siderophore + NADPH</text>
        <dbReference type="Rhea" id="RHEA:28795"/>
        <dbReference type="Rhea" id="RHEA-COMP:11342"/>
        <dbReference type="Rhea" id="RHEA-COMP:11344"/>
        <dbReference type="ChEBI" id="CHEBI:15378"/>
        <dbReference type="ChEBI" id="CHEBI:29033"/>
        <dbReference type="ChEBI" id="CHEBI:29034"/>
        <dbReference type="ChEBI" id="CHEBI:57783"/>
        <dbReference type="ChEBI" id="CHEBI:58349"/>
        <dbReference type="EC" id="1.16.1.9"/>
    </reaction>
</comment>
<keyword evidence="11 14" id="KW-0472">Membrane</keyword>
<dbReference type="PROSITE" id="PS51384">
    <property type="entry name" value="FAD_FR"/>
    <property type="match status" value="1"/>
</dbReference>
<feature type="transmembrane region" description="Helical" evidence="14">
    <location>
        <begin position="54"/>
        <end position="74"/>
    </location>
</feature>
<dbReference type="Pfam" id="PF08030">
    <property type="entry name" value="NAD_binding_6"/>
    <property type="match status" value="1"/>
</dbReference>
<evidence type="ECO:0000256" key="13">
    <source>
        <dbReference type="SAM" id="MobiDB-lite"/>
    </source>
</evidence>
<dbReference type="InterPro" id="IPR013130">
    <property type="entry name" value="Fe3_Rdtase_TM_dom"/>
</dbReference>
<dbReference type="PANTHER" id="PTHR32361">
    <property type="entry name" value="FERRIC/CUPRIC REDUCTASE TRANSMEMBRANE COMPONENT"/>
    <property type="match status" value="1"/>
</dbReference>
<dbReference type="EMBL" id="JAZHXI010000010">
    <property type="protein sequence ID" value="KAL2067229.1"/>
    <property type="molecule type" value="Genomic_DNA"/>
</dbReference>
<evidence type="ECO:0000256" key="10">
    <source>
        <dbReference type="ARBA" id="ARBA00023065"/>
    </source>
</evidence>
<comment type="similarity">
    <text evidence="2">Belongs to the ferric reductase (FRE) family.</text>
</comment>
<accession>A0ABR4CBF0</accession>
<keyword evidence="10" id="KW-0406">Ion transport</keyword>
<dbReference type="InterPro" id="IPR017938">
    <property type="entry name" value="Riboflavin_synthase-like_b-brl"/>
</dbReference>
<evidence type="ECO:0000256" key="9">
    <source>
        <dbReference type="ARBA" id="ARBA00023002"/>
    </source>
</evidence>
<dbReference type="Pfam" id="PF08022">
    <property type="entry name" value="FAD_binding_8"/>
    <property type="match status" value="1"/>
</dbReference>
<evidence type="ECO:0000256" key="6">
    <source>
        <dbReference type="ARBA" id="ARBA00022692"/>
    </source>
</evidence>